<accession>A0ACB8Y1F5</accession>
<evidence type="ECO:0000313" key="1">
    <source>
        <dbReference type="EMBL" id="KAI3677649.1"/>
    </source>
</evidence>
<name>A0ACB8Y1F5_ARCLA</name>
<sequence>MHNGLNEIQMIDQVTRSDEKTPPPLLFFSSRLKHKTHQSFRRSLNQYPVYFTKHLCIPFDFTKVCWIQDCKCINRLILFFKRNPSSIALWNLTFVSLLTYLQTLNSTLTFVEFIVRSSLVLILPSPHNRLEVVKFKFVFSLGLSNFGFWISRKSGNHALLLLLLLTLLRNRPSLLRSQIRFISEESWRKTRKWRGLGWKTTMKMFNG</sequence>
<reference evidence="2" key="1">
    <citation type="journal article" date="2022" name="Mol. Ecol. Resour.">
        <title>The genomes of chicory, endive, great burdock and yacon provide insights into Asteraceae palaeo-polyploidization history and plant inulin production.</title>
        <authorList>
            <person name="Fan W."/>
            <person name="Wang S."/>
            <person name="Wang H."/>
            <person name="Wang A."/>
            <person name="Jiang F."/>
            <person name="Liu H."/>
            <person name="Zhao H."/>
            <person name="Xu D."/>
            <person name="Zhang Y."/>
        </authorList>
    </citation>
    <scope>NUCLEOTIDE SEQUENCE [LARGE SCALE GENOMIC DNA]</scope>
    <source>
        <strain evidence="2">cv. Niubang</strain>
    </source>
</reference>
<protein>
    <submittedName>
        <fullName evidence="1">Uncharacterized protein</fullName>
    </submittedName>
</protein>
<dbReference type="EMBL" id="CM042060">
    <property type="protein sequence ID" value="KAI3677649.1"/>
    <property type="molecule type" value="Genomic_DNA"/>
</dbReference>
<comment type="caution">
    <text evidence="1">The sequence shown here is derived from an EMBL/GenBank/DDBJ whole genome shotgun (WGS) entry which is preliminary data.</text>
</comment>
<keyword evidence="2" id="KW-1185">Reference proteome</keyword>
<proteinExistence type="predicted"/>
<reference evidence="1 2" key="2">
    <citation type="journal article" date="2022" name="Mol. Ecol. Resour.">
        <title>The genomes of chicory, endive, great burdock and yacon provide insights into Asteraceae paleo-polyploidization history and plant inulin production.</title>
        <authorList>
            <person name="Fan W."/>
            <person name="Wang S."/>
            <person name="Wang H."/>
            <person name="Wang A."/>
            <person name="Jiang F."/>
            <person name="Liu H."/>
            <person name="Zhao H."/>
            <person name="Xu D."/>
            <person name="Zhang Y."/>
        </authorList>
    </citation>
    <scope>NUCLEOTIDE SEQUENCE [LARGE SCALE GENOMIC DNA]</scope>
    <source>
        <strain evidence="2">cv. Niubang</strain>
    </source>
</reference>
<organism evidence="1 2">
    <name type="scientific">Arctium lappa</name>
    <name type="common">Greater burdock</name>
    <name type="synonym">Lappa major</name>
    <dbReference type="NCBI Taxonomy" id="4217"/>
    <lineage>
        <taxon>Eukaryota</taxon>
        <taxon>Viridiplantae</taxon>
        <taxon>Streptophyta</taxon>
        <taxon>Embryophyta</taxon>
        <taxon>Tracheophyta</taxon>
        <taxon>Spermatophyta</taxon>
        <taxon>Magnoliopsida</taxon>
        <taxon>eudicotyledons</taxon>
        <taxon>Gunneridae</taxon>
        <taxon>Pentapetalae</taxon>
        <taxon>asterids</taxon>
        <taxon>campanulids</taxon>
        <taxon>Asterales</taxon>
        <taxon>Asteraceae</taxon>
        <taxon>Carduoideae</taxon>
        <taxon>Cardueae</taxon>
        <taxon>Arctiinae</taxon>
        <taxon>Arctium</taxon>
    </lineage>
</organism>
<evidence type="ECO:0000313" key="2">
    <source>
        <dbReference type="Proteomes" id="UP001055879"/>
    </source>
</evidence>
<dbReference type="Proteomes" id="UP001055879">
    <property type="component" value="Linkage Group LG14"/>
</dbReference>
<gene>
    <name evidence="1" type="ORF">L6452_36915</name>
</gene>